<evidence type="ECO:0000256" key="5">
    <source>
        <dbReference type="ARBA" id="ARBA00023015"/>
    </source>
</evidence>
<evidence type="ECO:0000256" key="4">
    <source>
        <dbReference type="ARBA" id="ARBA00022833"/>
    </source>
</evidence>
<feature type="compositionally biased region" description="Polar residues" evidence="7">
    <location>
        <begin position="31"/>
        <end position="55"/>
    </location>
</feature>
<evidence type="ECO:0000256" key="6">
    <source>
        <dbReference type="ARBA" id="ARBA00023163"/>
    </source>
</evidence>
<reference evidence="9" key="2">
    <citation type="submission" date="2023-05" db="EMBL/GenBank/DDBJ databases">
        <authorList>
            <consortium name="Lawrence Berkeley National Laboratory"/>
            <person name="Steindorff A."/>
            <person name="Hensen N."/>
            <person name="Bonometti L."/>
            <person name="Westerberg I."/>
            <person name="Brannstrom I.O."/>
            <person name="Guillou S."/>
            <person name="Cros-Aarteil S."/>
            <person name="Calhoun S."/>
            <person name="Haridas S."/>
            <person name="Kuo A."/>
            <person name="Mondo S."/>
            <person name="Pangilinan J."/>
            <person name="Riley R."/>
            <person name="Labutti K."/>
            <person name="Andreopoulos B."/>
            <person name="Lipzen A."/>
            <person name="Chen C."/>
            <person name="Yanf M."/>
            <person name="Daum C."/>
            <person name="Ng V."/>
            <person name="Clum A."/>
            <person name="Ohm R."/>
            <person name="Martin F."/>
            <person name="Silar P."/>
            <person name="Natvig D."/>
            <person name="Lalanne C."/>
            <person name="Gautier V."/>
            <person name="Ament-Velasquez S.L."/>
            <person name="Kruys A."/>
            <person name="Hutchinson M.I."/>
            <person name="Powell A.J."/>
            <person name="Barry K."/>
            <person name="Miller A.N."/>
            <person name="Grigoriev I.V."/>
            <person name="Debuchy R."/>
            <person name="Gladieux P."/>
            <person name="Thoren M.H."/>
            <person name="Johannesson H."/>
        </authorList>
    </citation>
    <scope>NUCLEOTIDE SEQUENCE</scope>
    <source>
        <strain evidence="9">PSN293</strain>
    </source>
</reference>
<keyword evidence="2" id="KW-0479">Metal-binding</keyword>
<keyword evidence="4" id="KW-0862">Zinc</keyword>
<dbReference type="PANTHER" id="PTHR22597:SF0">
    <property type="entry name" value="POLYCOMB PROTEIN SUZ12"/>
    <property type="match status" value="1"/>
</dbReference>
<dbReference type="InterPro" id="IPR019786">
    <property type="entry name" value="Zinc_finger_PHD-type_CS"/>
</dbReference>
<keyword evidence="3" id="KW-0863">Zinc-finger</keyword>
<reference evidence="9" key="1">
    <citation type="journal article" date="2023" name="Mol. Phylogenet. Evol.">
        <title>Genome-scale phylogeny and comparative genomics of the fungal order Sordariales.</title>
        <authorList>
            <person name="Hensen N."/>
            <person name="Bonometti L."/>
            <person name="Westerberg I."/>
            <person name="Brannstrom I.O."/>
            <person name="Guillou S."/>
            <person name="Cros-Aarteil S."/>
            <person name="Calhoun S."/>
            <person name="Haridas S."/>
            <person name="Kuo A."/>
            <person name="Mondo S."/>
            <person name="Pangilinan J."/>
            <person name="Riley R."/>
            <person name="LaButti K."/>
            <person name="Andreopoulos B."/>
            <person name="Lipzen A."/>
            <person name="Chen C."/>
            <person name="Yan M."/>
            <person name="Daum C."/>
            <person name="Ng V."/>
            <person name="Clum A."/>
            <person name="Steindorff A."/>
            <person name="Ohm R.A."/>
            <person name="Martin F."/>
            <person name="Silar P."/>
            <person name="Natvig D.O."/>
            <person name="Lalanne C."/>
            <person name="Gautier V."/>
            <person name="Ament-Velasquez S.L."/>
            <person name="Kruys A."/>
            <person name="Hutchinson M.I."/>
            <person name="Powell A.J."/>
            <person name="Barry K."/>
            <person name="Miller A.N."/>
            <person name="Grigoriev I.V."/>
            <person name="Debuchy R."/>
            <person name="Gladieux P."/>
            <person name="Hiltunen Thoren M."/>
            <person name="Johannesson H."/>
        </authorList>
    </citation>
    <scope>NUCLEOTIDE SEQUENCE</scope>
    <source>
        <strain evidence="9">PSN293</strain>
    </source>
</reference>
<evidence type="ECO:0000256" key="1">
    <source>
        <dbReference type="ARBA" id="ARBA00007416"/>
    </source>
</evidence>
<sequence length="761" mass="86115">MTAPARRTRKFPFLHRNWIKSTDHWHAKMGNKTSSLTAPDSGNRFSTQGQNTQLQPPAKKRRVDTSGSNFDGFPLYAGYAETPYKLRLEILKINHKSAPRLKNGILNGLVAPPVKSMRARCKITIFTYQPGKQEPGKQVTLYVDNQLCDIKVFKNPAGTSYTARISDIQPFEVPAEKIFYQGQDGHFGLADLYGVFIDLESAGDMNWPPSDLIPVNDEETFSSRILLPPREWGLRATIPDLFNAHRRKSIPLNVRKHTDLDRETKTDFIMDVDTRCLLPAISEQLTMKQAKEIMPEIIAIDPDVPAVPYLNGITNGMNGVAIINGHSAVINGDMDMSDVHSGPADTVHDLADGKPPTPSRSQRPRQDVIYNLKEIWARSFGKETRKRRRSDDKPCQQDEHIITYKIHPEQFKTDNYQCCICTAEHHRIDQLRFHFKNNHPSYVFNVENKGSAGWVVSIKAALRNDSVTESSIGQSVYQLGLPTKPLDLGSLVNGDTSWIDSRLGPDNIEVAIPQMPRSKIGQVCISGHGLIMASECPLLTPRQKRAIKRPRKRITVPKIKQPLFDPLSKVPLVPGTEVRQAPVDEQWLILKHKHTLQDFTDLDESEKEFMAEWDAFILKKHISSEAYLPRELVAFTKKRAHWIISSKARIQEFVKHTTHLLGRRAIDEETFEQLTSIINEARCTDAPEAPEPETPRRDPGSCAVCHDIVPTSVLVICSNKDCKDRLHHDTCLENPEAALKNRRRWVCRPCSENMGAMDSRE</sequence>
<dbReference type="Pfam" id="PF09733">
    <property type="entry name" value="VEFS-Box"/>
    <property type="match status" value="1"/>
</dbReference>
<feature type="region of interest" description="Disordered" evidence="7">
    <location>
        <begin position="29"/>
        <end position="66"/>
    </location>
</feature>
<dbReference type="GO" id="GO:0016586">
    <property type="term" value="C:RSC-type complex"/>
    <property type="evidence" value="ECO:0007669"/>
    <property type="project" value="TreeGrafter"/>
</dbReference>
<dbReference type="AlphaFoldDB" id="A0AAN6Y7E1"/>
<evidence type="ECO:0000256" key="7">
    <source>
        <dbReference type="SAM" id="MobiDB-lite"/>
    </source>
</evidence>
<dbReference type="GO" id="GO:0031490">
    <property type="term" value="F:chromatin DNA binding"/>
    <property type="evidence" value="ECO:0007669"/>
    <property type="project" value="TreeGrafter"/>
</dbReference>
<keyword evidence="6" id="KW-0804">Transcription</keyword>
<evidence type="ECO:0000256" key="2">
    <source>
        <dbReference type="ARBA" id="ARBA00022723"/>
    </source>
</evidence>
<protein>
    <recommendedName>
        <fullName evidence="8">Polycomb protein VEFS-Box domain-containing protein</fullName>
    </recommendedName>
</protein>
<dbReference type="PANTHER" id="PTHR22597">
    <property type="entry name" value="POLYCOMB GROUP PROTEIN"/>
    <property type="match status" value="1"/>
</dbReference>
<proteinExistence type="inferred from homology"/>
<dbReference type="CDD" id="cd21552">
    <property type="entry name" value="VEFS-box_ctSUZ12-like"/>
    <property type="match status" value="1"/>
</dbReference>
<dbReference type="InterPro" id="IPR019135">
    <property type="entry name" value="Polycomb_protein_VEFS-Box"/>
</dbReference>
<dbReference type="EMBL" id="MU858100">
    <property type="protein sequence ID" value="KAK4214024.1"/>
    <property type="molecule type" value="Genomic_DNA"/>
</dbReference>
<evidence type="ECO:0000313" key="9">
    <source>
        <dbReference type="EMBL" id="KAK4214024.1"/>
    </source>
</evidence>
<comment type="caution">
    <text evidence="9">The sequence shown here is derived from an EMBL/GenBank/DDBJ whole genome shotgun (WGS) entry which is preliminary data.</text>
</comment>
<dbReference type="PROSITE" id="PS01359">
    <property type="entry name" value="ZF_PHD_1"/>
    <property type="match status" value="1"/>
</dbReference>
<evidence type="ECO:0000259" key="8">
    <source>
        <dbReference type="Pfam" id="PF09733"/>
    </source>
</evidence>
<keyword evidence="10" id="KW-1185">Reference proteome</keyword>
<name>A0AAN6Y7E1_9PEZI</name>
<dbReference type="InterPro" id="IPR011011">
    <property type="entry name" value="Znf_FYVE_PHD"/>
</dbReference>
<evidence type="ECO:0000256" key="3">
    <source>
        <dbReference type="ARBA" id="ARBA00022771"/>
    </source>
</evidence>
<dbReference type="SUPFAM" id="SSF57903">
    <property type="entry name" value="FYVE/PHD zinc finger"/>
    <property type="match status" value="1"/>
</dbReference>
<feature type="domain" description="Polycomb protein VEFS-Box" evidence="8">
    <location>
        <begin position="583"/>
        <end position="669"/>
    </location>
</feature>
<dbReference type="GO" id="GO:0008270">
    <property type="term" value="F:zinc ion binding"/>
    <property type="evidence" value="ECO:0007669"/>
    <property type="project" value="UniProtKB-KW"/>
</dbReference>
<keyword evidence="5" id="KW-0805">Transcription regulation</keyword>
<gene>
    <name evidence="9" type="ORF">QBC37DRAFT_161603</name>
</gene>
<dbReference type="Proteomes" id="UP001301769">
    <property type="component" value="Unassembled WGS sequence"/>
</dbReference>
<organism evidence="9 10">
    <name type="scientific">Rhypophila decipiens</name>
    <dbReference type="NCBI Taxonomy" id="261697"/>
    <lineage>
        <taxon>Eukaryota</taxon>
        <taxon>Fungi</taxon>
        <taxon>Dikarya</taxon>
        <taxon>Ascomycota</taxon>
        <taxon>Pezizomycotina</taxon>
        <taxon>Sordariomycetes</taxon>
        <taxon>Sordariomycetidae</taxon>
        <taxon>Sordariales</taxon>
        <taxon>Naviculisporaceae</taxon>
        <taxon>Rhypophila</taxon>
    </lineage>
</organism>
<feature type="region of interest" description="Disordered" evidence="7">
    <location>
        <begin position="339"/>
        <end position="365"/>
    </location>
</feature>
<evidence type="ECO:0000313" key="10">
    <source>
        <dbReference type="Proteomes" id="UP001301769"/>
    </source>
</evidence>
<accession>A0AAN6Y7E1</accession>
<comment type="similarity">
    <text evidence="1">Belongs to the VEFS (VRN2-EMF2-FIS2-SU(Z)12) family.</text>
</comment>